<gene>
    <name evidence="1" type="ORF">PVL29_002566</name>
</gene>
<dbReference type="EMBL" id="JARBHA010000002">
    <property type="protein sequence ID" value="KAJ9707590.1"/>
    <property type="molecule type" value="Genomic_DNA"/>
</dbReference>
<evidence type="ECO:0000313" key="2">
    <source>
        <dbReference type="Proteomes" id="UP001168098"/>
    </source>
</evidence>
<sequence length="117" mass="13118">MDSSDIMELVENEEVFSGFVDLKSQELHGVCDGKLSEKELEPVGTSENKRMSWMMRIGKLRLFQSSMLLIGKDGLRTFKIGVSQGNFGGSLLKPMCLTPVFSCMLSKSDFQKNLVFK</sequence>
<dbReference type="AlphaFoldDB" id="A0AA39E5U4"/>
<organism evidence="1 2">
    <name type="scientific">Vitis rotundifolia</name>
    <name type="common">Muscadine grape</name>
    <dbReference type="NCBI Taxonomy" id="103349"/>
    <lineage>
        <taxon>Eukaryota</taxon>
        <taxon>Viridiplantae</taxon>
        <taxon>Streptophyta</taxon>
        <taxon>Embryophyta</taxon>
        <taxon>Tracheophyta</taxon>
        <taxon>Spermatophyta</taxon>
        <taxon>Magnoliopsida</taxon>
        <taxon>eudicotyledons</taxon>
        <taxon>Gunneridae</taxon>
        <taxon>Pentapetalae</taxon>
        <taxon>rosids</taxon>
        <taxon>Vitales</taxon>
        <taxon>Vitaceae</taxon>
        <taxon>Viteae</taxon>
        <taxon>Vitis</taxon>
    </lineage>
</organism>
<evidence type="ECO:0000313" key="1">
    <source>
        <dbReference type="EMBL" id="KAJ9707590.1"/>
    </source>
</evidence>
<reference evidence="1 2" key="1">
    <citation type="journal article" date="2023" name="BMC Biotechnol.">
        <title>Vitis rotundifolia cv Carlos genome sequencing.</title>
        <authorList>
            <person name="Huff M."/>
            <person name="Hulse-Kemp A."/>
            <person name="Scheffler B."/>
            <person name="Youngblood R."/>
            <person name="Simpson S."/>
            <person name="Babiker E."/>
            <person name="Staton M."/>
        </authorList>
    </citation>
    <scope>NUCLEOTIDE SEQUENCE [LARGE SCALE GENOMIC DNA]</scope>
    <source>
        <tissue evidence="1">Leaf</tissue>
    </source>
</reference>
<protein>
    <submittedName>
        <fullName evidence="1">Uncharacterized protein</fullName>
    </submittedName>
</protein>
<name>A0AA39E5U4_VITRO</name>
<accession>A0AA39E5U4</accession>
<dbReference type="Proteomes" id="UP001168098">
    <property type="component" value="Unassembled WGS sequence"/>
</dbReference>
<proteinExistence type="predicted"/>
<keyword evidence="2" id="KW-1185">Reference proteome</keyword>
<comment type="caution">
    <text evidence="1">The sequence shown here is derived from an EMBL/GenBank/DDBJ whole genome shotgun (WGS) entry which is preliminary data.</text>
</comment>